<dbReference type="OrthoDB" id="9792692at2"/>
<keyword evidence="5 8" id="KW-0560">Oxidoreductase</keyword>
<dbReference type="NCBIfam" id="NF001312">
    <property type="entry name" value="PRK00258.1-4"/>
    <property type="match status" value="1"/>
</dbReference>
<feature type="binding site" evidence="8">
    <location>
        <position position="244"/>
    </location>
    <ligand>
        <name>NADP(+)</name>
        <dbReference type="ChEBI" id="CHEBI:58349"/>
    </ligand>
</feature>
<feature type="binding site" evidence="8">
    <location>
        <position position="223"/>
    </location>
    <ligand>
        <name>shikimate</name>
        <dbReference type="ChEBI" id="CHEBI:36208"/>
    </ligand>
</feature>
<dbReference type="AlphaFoldDB" id="A0A5N7MF72"/>
<comment type="caution">
    <text evidence="12">The sequence shown here is derived from an EMBL/GenBank/DDBJ whole genome shotgun (WGS) entry which is preliminary data.</text>
</comment>
<feature type="binding site" evidence="8">
    <location>
        <position position="221"/>
    </location>
    <ligand>
        <name>NADP(+)</name>
        <dbReference type="ChEBI" id="CHEBI:58349"/>
    </ligand>
</feature>
<dbReference type="PANTHER" id="PTHR21089:SF1">
    <property type="entry name" value="BIFUNCTIONAL 3-DEHYDROQUINATE DEHYDRATASE_SHIKIMATE DEHYDROGENASE, CHLOROPLASTIC"/>
    <property type="match status" value="1"/>
</dbReference>
<evidence type="ECO:0000256" key="4">
    <source>
        <dbReference type="ARBA" id="ARBA00022857"/>
    </source>
</evidence>
<proteinExistence type="inferred from homology"/>
<evidence type="ECO:0000256" key="8">
    <source>
        <dbReference type="HAMAP-Rule" id="MF_00222"/>
    </source>
</evidence>
<dbReference type="InterPro" id="IPR006151">
    <property type="entry name" value="Shikm_DH/Glu-tRNA_Rdtase"/>
</dbReference>
<organism evidence="12 13">
    <name type="scientific">Microvirga tunisiensis</name>
    <dbReference type="NCBI Taxonomy" id="2108360"/>
    <lineage>
        <taxon>Bacteria</taxon>
        <taxon>Pseudomonadati</taxon>
        <taxon>Pseudomonadota</taxon>
        <taxon>Alphaproteobacteria</taxon>
        <taxon>Hyphomicrobiales</taxon>
        <taxon>Methylobacteriaceae</taxon>
        <taxon>Microvirga</taxon>
    </lineage>
</organism>
<comment type="catalytic activity">
    <reaction evidence="7 8">
        <text>shikimate + NADP(+) = 3-dehydroshikimate + NADPH + H(+)</text>
        <dbReference type="Rhea" id="RHEA:17737"/>
        <dbReference type="ChEBI" id="CHEBI:15378"/>
        <dbReference type="ChEBI" id="CHEBI:16630"/>
        <dbReference type="ChEBI" id="CHEBI:36208"/>
        <dbReference type="ChEBI" id="CHEBI:57783"/>
        <dbReference type="ChEBI" id="CHEBI:58349"/>
        <dbReference type="EC" id="1.1.1.25"/>
    </reaction>
</comment>
<dbReference type="InterPro" id="IPR036291">
    <property type="entry name" value="NAD(P)-bd_dom_sf"/>
</dbReference>
<dbReference type="InterPro" id="IPR022893">
    <property type="entry name" value="Shikimate_DH_fam"/>
</dbReference>
<dbReference type="GO" id="GO:0019632">
    <property type="term" value="P:shikimate metabolic process"/>
    <property type="evidence" value="ECO:0007669"/>
    <property type="project" value="InterPro"/>
</dbReference>
<dbReference type="GO" id="GO:0009423">
    <property type="term" value="P:chorismate biosynthetic process"/>
    <property type="evidence" value="ECO:0007669"/>
    <property type="project" value="UniProtKB-UniRule"/>
</dbReference>
<dbReference type="Pfam" id="PF08501">
    <property type="entry name" value="Shikimate_dh_N"/>
    <property type="match status" value="1"/>
</dbReference>
<gene>
    <name evidence="8" type="primary">aroE</name>
    <name evidence="12" type="ORF">FS320_08800</name>
</gene>
<dbReference type="Proteomes" id="UP000403266">
    <property type="component" value="Unassembled WGS sequence"/>
</dbReference>
<evidence type="ECO:0000256" key="1">
    <source>
        <dbReference type="ARBA" id="ARBA00004871"/>
    </source>
</evidence>
<feature type="active site" description="Proton acceptor" evidence="8">
    <location>
        <position position="65"/>
    </location>
</feature>
<keyword evidence="13" id="KW-1185">Reference proteome</keyword>
<keyword evidence="4 8" id="KW-0521">NADP</keyword>
<evidence type="ECO:0000313" key="13">
    <source>
        <dbReference type="Proteomes" id="UP000403266"/>
    </source>
</evidence>
<evidence type="ECO:0000256" key="7">
    <source>
        <dbReference type="ARBA" id="ARBA00049442"/>
    </source>
</evidence>
<name>A0A5N7MF72_9HYPH</name>
<feature type="binding site" evidence="8">
    <location>
        <position position="251"/>
    </location>
    <ligand>
        <name>shikimate</name>
        <dbReference type="ChEBI" id="CHEBI:36208"/>
    </ligand>
</feature>
<feature type="domain" description="Shikimate dehydrogenase substrate binding N-terminal" evidence="10">
    <location>
        <begin position="6"/>
        <end position="88"/>
    </location>
</feature>
<dbReference type="SUPFAM" id="SSF51735">
    <property type="entry name" value="NAD(P)-binding Rossmann-fold domains"/>
    <property type="match status" value="1"/>
</dbReference>
<dbReference type="Pfam" id="PF18317">
    <property type="entry name" value="SDH_C"/>
    <property type="match status" value="1"/>
</dbReference>
<protein>
    <recommendedName>
        <fullName evidence="2 8">Shikimate dehydrogenase (NADP(+))</fullName>
        <shortName evidence="8">SDH</shortName>
        <ecNumber evidence="2 8">1.1.1.25</ecNumber>
    </recommendedName>
</protein>
<feature type="domain" description="SDH C-terminal" evidence="11">
    <location>
        <begin position="244"/>
        <end position="266"/>
    </location>
</feature>
<evidence type="ECO:0000313" key="12">
    <source>
        <dbReference type="EMBL" id="MPR25330.1"/>
    </source>
</evidence>
<dbReference type="GO" id="GO:0004764">
    <property type="term" value="F:shikimate 3-dehydrogenase (NADP+) activity"/>
    <property type="evidence" value="ECO:0007669"/>
    <property type="project" value="UniProtKB-UniRule"/>
</dbReference>
<comment type="subunit">
    <text evidence="8">Homodimer.</text>
</comment>
<dbReference type="CDD" id="cd01065">
    <property type="entry name" value="NAD_bind_Shikimate_DH"/>
    <property type="match status" value="1"/>
</dbReference>
<dbReference type="GO" id="GO:0008652">
    <property type="term" value="P:amino acid biosynthetic process"/>
    <property type="evidence" value="ECO:0007669"/>
    <property type="project" value="UniProtKB-KW"/>
</dbReference>
<evidence type="ECO:0000256" key="6">
    <source>
        <dbReference type="ARBA" id="ARBA00023141"/>
    </source>
</evidence>
<accession>A0A5N7MF72</accession>
<sequence length="282" mass="30492">MAKAFVVGHPIKHSRSPLIHGYWLKQYGLDGSYERIEVAPVNFGDFLKSFPTRGFAGGNVTIPHKEMAFLGVDRRTEQAERVGAVNTLWIEDGVLWGDNTDVTGFMAHLDASLGTGWEQDVETVLVLGAGGAARAVVAGLQNRPCKRIFVANRTLSKADDLVRDLRRGSPVGLETSAWEALGRVIPHAQLIVNTTSLGMAGQPPLTLDLAKAPRNAVVADIVYVPLETPLLAAAAAHNLRTVDGLGMLLHQAVPGFRRWFGVTPEVTPELRALILADIEAQR</sequence>
<dbReference type="SUPFAM" id="SSF53223">
    <property type="entry name" value="Aminoacid dehydrogenase-like, N-terminal domain"/>
    <property type="match status" value="1"/>
</dbReference>
<dbReference type="GO" id="GO:0050661">
    <property type="term" value="F:NADP binding"/>
    <property type="evidence" value="ECO:0007669"/>
    <property type="project" value="InterPro"/>
</dbReference>
<comment type="similarity">
    <text evidence="8">Belongs to the shikimate dehydrogenase family.</text>
</comment>
<evidence type="ECO:0000256" key="2">
    <source>
        <dbReference type="ARBA" id="ARBA00012962"/>
    </source>
</evidence>
<dbReference type="GO" id="GO:0009073">
    <property type="term" value="P:aromatic amino acid family biosynthetic process"/>
    <property type="evidence" value="ECO:0007669"/>
    <property type="project" value="UniProtKB-KW"/>
</dbReference>
<keyword evidence="6 8" id="KW-0057">Aromatic amino acid biosynthesis</keyword>
<evidence type="ECO:0000259" key="10">
    <source>
        <dbReference type="Pfam" id="PF08501"/>
    </source>
</evidence>
<feature type="domain" description="Quinate/shikimate 5-dehydrogenase/glutamyl-tRNA reductase" evidence="9">
    <location>
        <begin position="122"/>
        <end position="196"/>
    </location>
</feature>
<dbReference type="GO" id="GO:0005829">
    <property type="term" value="C:cytosol"/>
    <property type="evidence" value="ECO:0007669"/>
    <property type="project" value="TreeGrafter"/>
</dbReference>
<dbReference type="RefSeq" id="WP_152710904.1">
    <property type="nucleotide sequence ID" value="NZ_VOSJ01000019.1"/>
</dbReference>
<dbReference type="UniPathway" id="UPA00053">
    <property type="reaction ID" value="UER00087"/>
</dbReference>
<comment type="function">
    <text evidence="8">Involved in the biosynthesis of the chorismate, which leads to the biosynthesis of aromatic amino acids. Catalyzes the reversible NADPH linked reduction of 3-dehydroshikimate (DHSA) to yield shikimate (SA).</text>
</comment>
<feature type="binding site" evidence="8">
    <location>
        <begin position="14"/>
        <end position="16"/>
    </location>
    <ligand>
        <name>shikimate</name>
        <dbReference type="ChEBI" id="CHEBI:36208"/>
    </ligand>
</feature>
<feature type="binding site" evidence="8">
    <location>
        <begin position="152"/>
        <end position="157"/>
    </location>
    <ligand>
        <name>NADP(+)</name>
        <dbReference type="ChEBI" id="CHEBI:58349"/>
    </ligand>
</feature>
<feature type="binding site" evidence="8">
    <location>
        <position position="86"/>
    </location>
    <ligand>
        <name>shikimate</name>
        <dbReference type="ChEBI" id="CHEBI:36208"/>
    </ligand>
</feature>
<feature type="binding site" evidence="8">
    <location>
        <position position="61"/>
    </location>
    <ligand>
        <name>shikimate</name>
        <dbReference type="ChEBI" id="CHEBI:36208"/>
    </ligand>
</feature>
<comment type="pathway">
    <text evidence="1 8">Metabolic intermediate biosynthesis; chorismate biosynthesis; chorismate from D-erythrose 4-phosphate and phosphoenolpyruvate: step 4/7.</text>
</comment>
<feature type="binding site" evidence="8">
    <location>
        <begin position="128"/>
        <end position="132"/>
    </location>
    <ligand>
        <name>NADP(+)</name>
        <dbReference type="ChEBI" id="CHEBI:58349"/>
    </ligand>
</feature>
<dbReference type="Gene3D" id="3.40.50.10860">
    <property type="entry name" value="Leucine Dehydrogenase, chain A, domain 1"/>
    <property type="match status" value="1"/>
</dbReference>
<dbReference type="NCBIfam" id="TIGR00507">
    <property type="entry name" value="aroE"/>
    <property type="match status" value="1"/>
</dbReference>
<feature type="binding site" evidence="8">
    <location>
        <position position="101"/>
    </location>
    <ligand>
        <name>shikimate</name>
        <dbReference type="ChEBI" id="CHEBI:36208"/>
    </ligand>
</feature>
<dbReference type="InterPro" id="IPR046346">
    <property type="entry name" value="Aminoacid_DH-like_N_sf"/>
</dbReference>
<dbReference type="InterPro" id="IPR041121">
    <property type="entry name" value="SDH_C"/>
</dbReference>
<feature type="binding site" evidence="8">
    <location>
        <position position="77"/>
    </location>
    <ligand>
        <name>NADP(+)</name>
        <dbReference type="ChEBI" id="CHEBI:58349"/>
    </ligand>
</feature>
<dbReference type="Gene3D" id="3.40.50.720">
    <property type="entry name" value="NAD(P)-binding Rossmann-like Domain"/>
    <property type="match status" value="1"/>
</dbReference>
<dbReference type="PANTHER" id="PTHR21089">
    <property type="entry name" value="SHIKIMATE DEHYDROGENASE"/>
    <property type="match status" value="1"/>
</dbReference>
<evidence type="ECO:0000256" key="3">
    <source>
        <dbReference type="ARBA" id="ARBA00022605"/>
    </source>
</evidence>
<evidence type="ECO:0000256" key="5">
    <source>
        <dbReference type="ARBA" id="ARBA00023002"/>
    </source>
</evidence>
<evidence type="ECO:0000259" key="11">
    <source>
        <dbReference type="Pfam" id="PF18317"/>
    </source>
</evidence>
<dbReference type="InterPro" id="IPR011342">
    <property type="entry name" value="Shikimate_DH"/>
</dbReference>
<dbReference type="HAMAP" id="MF_00222">
    <property type="entry name" value="Shikimate_DH_AroE"/>
    <property type="match status" value="1"/>
</dbReference>
<dbReference type="InterPro" id="IPR013708">
    <property type="entry name" value="Shikimate_DH-bd_N"/>
</dbReference>
<evidence type="ECO:0000259" key="9">
    <source>
        <dbReference type="Pfam" id="PF01488"/>
    </source>
</evidence>
<keyword evidence="3 8" id="KW-0028">Amino-acid biosynthesis</keyword>
<dbReference type="EC" id="1.1.1.25" evidence="2 8"/>
<dbReference type="EMBL" id="VOSK01000021">
    <property type="protein sequence ID" value="MPR25330.1"/>
    <property type="molecule type" value="Genomic_DNA"/>
</dbReference>
<reference evidence="12 13" key="1">
    <citation type="journal article" date="2019" name="Syst. Appl. Microbiol.">
        <title>Microvirga tunisiensis sp. nov., a root nodule symbiotic bacterium isolated from Lupinus micranthus and L. luteus grown in Northern Tunisia.</title>
        <authorList>
            <person name="Msaddak A."/>
            <person name="Rejili M."/>
            <person name="Duran D."/>
            <person name="Mars M."/>
            <person name="Palacios J.M."/>
            <person name="Ruiz-Argueso T."/>
            <person name="Rey L."/>
            <person name="Imperial J."/>
        </authorList>
    </citation>
    <scope>NUCLEOTIDE SEQUENCE [LARGE SCALE GENOMIC DNA]</scope>
    <source>
        <strain evidence="12 13">Lmie10</strain>
    </source>
</reference>
<dbReference type="Pfam" id="PF01488">
    <property type="entry name" value="Shikimate_DH"/>
    <property type="match status" value="1"/>
</dbReference>